<dbReference type="InterPro" id="IPR011460">
    <property type="entry name" value="Lcl_C"/>
</dbReference>
<sequence length="561" mass="64099">MKTPINAILAAMMVALASSSFANEAVGNNNSSAVKDINNGYEDYTIRRPIHDLSDKEKKLANYYIFDCYLGCHRPAMEEVPETLSPKLEGLDPQYIFDQWVDMDNERHSGISSQMKLMAYYYTPEEMANVAIVLGSKTMSYNPHQSVLESEAFQRGKEKYDASCKMCHGEQGASTDSRFPPLKGQMPTYLFEQLVGYRDGKRTNRDAPMMIPFAKIHNETDYKEIIAYVTGQSVVPVNRKEYITGEGMPAPKDFVLPATGQIQNFTDVFGEDSDYIENPMSFTISDSGKVTLDNNTKLMWEREASRMWMTAEEGEQYCANLELDGYTDWRYPLIKELQSIGDMGDYMPALDVDAFVNMPRMASGIWTFPVSDHPDHAWHIGFPDAHVMGQHTASTKLVRCVRADNGAAYHNMSYVDNKDGTVTEKVTNRMWQQKIDYQRRDWYDSIQYCEDLDYAGYSDWRLPNMREALSIVNFNKTSPAIDEEFFPDTPIKYYFWTSSSDVGGIEMWSEPLGPRKKDKTAAELDLRHMTHHGGWAQGYQIGSGYAMKKDVEFYTRCIRNP</sequence>
<accession>A0A7X8TPH7</accession>
<evidence type="ECO:0000256" key="2">
    <source>
        <dbReference type="ARBA" id="ARBA00022723"/>
    </source>
</evidence>
<dbReference type="PANTHER" id="PTHR35812">
    <property type="entry name" value="LIPOPROTEIN"/>
    <property type="match status" value="1"/>
</dbReference>
<evidence type="ECO:0000259" key="6">
    <source>
        <dbReference type="PROSITE" id="PS51007"/>
    </source>
</evidence>
<proteinExistence type="predicted"/>
<dbReference type="InterPro" id="IPR036909">
    <property type="entry name" value="Cyt_c-like_dom_sf"/>
</dbReference>
<keyword evidence="1 4" id="KW-0349">Heme</keyword>
<feature type="signal peptide" evidence="5">
    <location>
        <begin position="1"/>
        <end position="22"/>
    </location>
</feature>
<dbReference type="GO" id="GO:0009055">
    <property type="term" value="F:electron transfer activity"/>
    <property type="evidence" value="ECO:0007669"/>
    <property type="project" value="InterPro"/>
</dbReference>
<dbReference type="Pfam" id="PF00034">
    <property type="entry name" value="Cytochrom_C"/>
    <property type="match status" value="1"/>
</dbReference>
<dbReference type="PROSITE" id="PS51007">
    <property type="entry name" value="CYTC"/>
    <property type="match status" value="1"/>
</dbReference>
<dbReference type="PANTHER" id="PTHR35812:SF1">
    <property type="entry name" value="LIPOPROTEIN"/>
    <property type="match status" value="1"/>
</dbReference>
<evidence type="ECO:0000313" key="7">
    <source>
        <dbReference type="EMBL" id="NLS12498.1"/>
    </source>
</evidence>
<dbReference type="RefSeq" id="WP_168835601.1">
    <property type="nucleotide sequence ID" value="NZ_JABAIK010000005.1"/>
</dbReference>
<evidence type="ECO:0000256" key="4">
    <source>
        <dbReference type="PROSITE-ProRule" id="PRU00433"/>
    </source>
</evidence>
<evidence type="ECO:0000313" key="8">
    <source>
        <dbReference type="Proteomes" id="UP000535589"/>
    </source>
</evidence>
<keyword evidence="5" id="KW-0732">Signal</keyword>
<name>A0A7X8TPH7_9VIBR</name>
<protein>
    <submittedName>
        <fullName evidence="7">DUF1566 domain-containing protein</fullName>
    </submittedName>
</protein>
<feature type="chain" id="PRO_5031571688" evidence="5">
    <location>
        <begin position="23"/>
        <end position="561"/>
    </location>
</feature>
<dbReference type="Pfam" id="PF07603">
    <property type="entry name" value="Lcl_C"/>
    <property type="match status" value="2"/>
</dbReference>
<dbReference type="EMBL" id="JABAIK010000005">
    <property type="protein sequence ID" value="NLS12498.1"/>
    <property type="molecule type" value="Genomic_DNA"/>
</dbReference>
<evidence type="ECO:0000256" key="3">
    <source>
        <dbReference type="ARBA" id="ARBA00023004"/>
    </source>
</evidence>
<keyword evidence="3 4" id="KW-0408">Iron</keyword>
<gene>
    <name evidence="7" type="ORF">HGP28_06235</name>
</gene>
<evidence type="ECO:0000256" key="1">
    <source>
        <dbReference type="ARBA" id="ARBA00022617"/>
    </source>
</evidence>
<keyword evidence="8" id="KW-1185">Reference proteome</keyword>
<organism evidence="7 8">
    <name type="scientific">Vibrio agarilyticus</name>
    <dbReference type="NCBI Taxonomy" id="2726741"/>
    <lineage>
        <taxon>Bacteria</taxon>
        <taxon>Pseudomonadati</taxon>
        <taxon>Pseudomonadota</taxon>
        <taxon>Gammaproteobacteria</taxon>
        <taxon>Vibrionales</taxon>
        <taxon>Vibrionaceae</taxon>
        <taxon>Vibrio</taxon>
    </lineage>
</organism>
<dbReference type="InterPro" id="IPR009056">
    <property type="entry name" value="Cyt_c-like_dom"/>
</dbReference>
<evidence type="ECO:0000256" key="5">
    <source>
        <dbReference type="SAM" id="SignalP"/>
    </source>
</evidence>
<dbReference type="Proteomes" id="UP000535589">
    <property type="component" value="Unassembled WGS sequence"/>
</dbReference>
<dbReference type="GO" id="GO:0046872">
    <property type="term" value="F:metal ion binding"/>
    <property type="evidence" value="ECO:0007669"/>
    <property type="project" value="UniProtKB-KW"/>
</dbReference>
<dbReference type="GO" id="GO:0020037">
    <property type="term" value="F:heme binding"/>
    <property type="evidence" value="ECO:0007669"/>
    <property type="project" value="InterPro"/>
</dbReference>
<dbReference type="Gene3D" id="1.10.760.10">
    <property type="entry name" value="Cytochrome c-like domain"/>
    <property type="match status" value="1"/>
</dbReference>
<dbReference type="SUPFAM" id="SSF46626">
    <property type="entry name" value="Cytochrome c"/>
    <property type="match status" value="1"/>
</dbReference>
<keyword evidence="2 4" id="KW-0479">Metal-binding</keyword>
<dbReference type="AlphaFoldDB" id="A0A7X8TPH7"/>
<comment type="caution">
    <text evidence="7">The sequence shown here is derived from an EMBL/GenBank/DDBJ whole genome shotgun (WGS) entry which is preliminary data.</text>
</comment>
<reference evidence="7 8" key="1">
    <citation type="submission" date="2020-04" db="EMBL/GenBank/DDBJ databases">
        <title>Vibrio sp. SM6, a novel species isolated from seawater.</title>
        <authorList>
            <person name="Wang X."/>
        </authorList>
    </citation>
    <scope>NUCLEOTIDE SEQUENCE [LARGE SCALE GENOMIC DNA]</scope>
    <source>
        <strain evidence="7 8">SM6</strain>
    </source>
</reference>
<feature type="domain" description="Cytochrome c" evidence="6">
    <location>
        <begin position="151"/>
        <end position="233"/>
    </location>
</feature>